<comment type="caution">
    <text evidence="1">The sequence shown here is derived from an EMBL/GenBank/DDBJ whole genome shotgun (WGS) entry which is preliminary data.</text>
</comment>
<protein>
    <submittedName>
        <fullName evidence="1">Uncharacterized protein</fullName>
    </submittedName>
</protein>
<organism evidence="1 2">
    <name type="scientific">Trapa incisa</name>
    <dbReference type="NCBI Taxonomy" id="236973"/>
    <lineage>
        <taxon>Eukaryota</taxon>
        <taxon>Viridiplantae</taxon>
        <taxon>Streptophyta</taxon>
        <taxon>Embryophyta</taxon>
        <taxon>Tracheophyta</taxon>
        <taxon>Spermatophyta</taxon>
        <taxon>Magnoliopsida</taxon>
        <taxon>eudicotyledons</taxon>
        <taxon>Gunneridae</taxon>
        <taxon>Pentapetalae</taxon>
        <taxon>rosids</taxon>
        <taxon>malvids</taxon>
        <taxon>Myrtales</taxon>
        <taxon>Lythraceae</taxon>
        <taxon>Trapa</taxon>
    </lineage>
</organism>
<dbReference type="Proteomes" id="UP001345219">
    <property type="component" value="Chromosome 3"/>
</dbReference>
<evidence type="ECO:0000313" key="2">
    <source>
        <dbReference type="Proteomes" id="UP001345219"/>
    </source>
</evidence>
<keyword evidence="2" id="KW-1185">Reference proteome</keyword>
<dbReference type="EMBL" id="JAXIOK010000006">
    <property type="protein sequence ID" value="KAK4768193.1"/>
    <property type="molecule type" value="Genomic_DNA"/>
</dbReference>
<accession>A0AAN7KFL2</accession>
<dbReference type="AlphaFoldDB" id="A0AAN7KFL2"/>
<reference evidence="1 2" key="1">
    <citation type="journal article" date="2023" name="Hortic Res">
        <title>Pangenome of water caltrop reveals structural variations and asymmetric subgenome divergence after allopolyploidization.</title>
        <authorList>
            <person name="Zhang X."/>
            <person name="Chen Y."/>
            <person name="Wang L."/>
            <person name="Yuan Y."/>
            <person name="Fang M."/>
            <person name="Shi L."/>
            <person name="Lu R."/>
            <person name="Comes H.P."/>
            <person name="Ma Y."/>
            <person name="Chen Y."/>
            <person name="Huang G."/>
            <person name="Zhou Y."/>
            <person name="Zheng Z."/>
            <person name="Qiu Y."/>
        </authorList>
    </citation>
    <scope>NUCLEOTIDE SEQUENCE [LARGE SCALE GENOMIC DNA]</scope>
    <source>
        <tissue evidence="1">Roots</tissue>
    </source>
</reference>
<name>A0AAN7KFL2_9MYRT</name>
<evidence type="ECO:0000313" key="1">
    <source>
        <dbReference type="EMBL" id="KAK4768193.1"/>
    </source>
</evidence>
<proteinExistence type="predicted"/>
<sequence>MDPKVLQRVAQLLPRDPAIPIPVEHLEHPPQLSWIHIHSVAIKWRSPQDDMGSSSPLSTAAGNLLMKGTIFSAACLPVEKKRRTILSSSFPFVSLFQIQLEK</sequence>
<gene>
    <name evidence="1" type="ORF">SAY87_003334</name>
</gene>